<protein>
    <submittedName>
        <fullName evidence="2">HNH endonuclease</fullName>
    </submittedName>
</protein>
<proteinExistence type="predicted"/>
<feature type="domain" description="HNH" evidence="1">
    <location>
        <begin position="184"/>
        <end position="240"/>
    </location>
</feature>
<dbReference type="InterPro" id="IPR003615">
    <property type="entry name" value="HNH_nuc"/>
</dbReference>
<gene>
    <name evidence="2" type="ORF">AT274_18185</name>
</gene>
<dbReference type="Pfam" id="PF01844">
    <property type="entry name" value="HNH"/>
    <property type="match status" value="1"/>
</dbReference>
<dbReference type="CDD" id="cd00085">
    <property type="entry name" value="HNHc"/>
    <property type="match status" value="1"/>
</dbReference>
<keyword evidence="2" id="KW-0255">Endonuclease</keyword>
<reference evidence="2 3" key="1">
    <citation type="submission" date="2015-12" db="EMBL/GenBank/DDBJ databases">
        <title>Bacillus cereus Group isolate.</title>
        <authorList>
            <person name="Kovac J."/>
        </authorList>
    </citation>
    <scope>NUCLEOTIDE SEQUENCE [LARGE SCALE GENOMIC DNA]</scope>
    <source>
        <strain evidence="2 3">FSL W8-0275</strain>
    </source>
</reference>
<sequence>MKWIISANPNKYDVVSAFNQYDYIDWSQSANHEIGDIIYIYCSAFIGKIKFKCIVEDVNIPWENVNDEDEFWMEKEDYQKAKTKRFMRLCLQQQIESDDLALKKLRENGLLGNIQGPMKLESKVDLLTYIERCFNNDISKSVYPDEVSEQLSIMEGNRKTVVVNQYERSAVARRKCIEHHGCYCHVCHLDFKKQYGSLGKGFIHVHHKIPLSEIGDEYEVDYVNDLIPVCPNCHAMLHRRSMNGSFLTIEELKVLMNK</sequence>
<dbReference type="InterPro" id="IPR002711">
    <property type="entry name" value="HNH"/>
</dbReference>
<evidence type="ECO:0000259" key="1">
    <source>
        <dbReference type="Pfam" id="PF01844"/>
    </source>
</evidence>
<dbReference type="PATRIC" id="fig|1396.432.peg.466"/>
<evidence type="ECO:0000313" key="3">
    <source>
        <dbReference type="Proteomes" id="UP000075591"/>
    </source>
</evidence>
<keyword evidence="2" id="KW-0540">Nuclease</keyword>
<dbReference type="GO" id="GO:0003676">
    <property type="term" value="F:nucleic acid binding"/>
    <property type="evidence" value="ECO:0007669"/>
    <property type="project" value="InterPro"/>
</dbReference>
<dbReference type="EMBL" id="LOMT01000001">
    <property type="protein sequence ID" value="KXY04912.1"/>
    <property type="molecule type" value="Genomic_DNA"/>
</dbReference>
<comment type="caution">
    <text evidence="2">The sequence shown here is derived from an EMBL/GenBank/DDBJ whole genome shotgun (WGS) entry which is preliminary data.</text>
</comment>
<accession>A0A150B9X3</accession>
<dbReference type="RefSeq" id="WP_017561644.1">
    <property type="nucleotide sequence ID" value="NZ_JAAVIN010000002.1"/>
</dbReference>
<keyword evidence="2" id="KW-0378">Hydrolase</keyword>
<dbReference type="Gene3D" id="1.10.30.50">
    <property type="match status" value="1"/>
</dbReference>
<dbReference type="GO" id="GO:0004519">
    <property type="term" value="F:endonuclease activity"/>
    <property type="evidence" value="ECO:0007669"/>
    <property type="project" value="UniProtKB-KW"/>
</dbReference>
<organism evidence="2 3">
    <name type="scientific">Bacillus cereus</name>
    <dbReference type="NCBI Taxonomy" id="1396"/>
    <lineage>
        <taxon>Bacteria</taxon>
        <taxon>Bacillati</taxon>
        <taxon>Bacillota</taxon>
        <taxon>Bacilli</taxon>
        <taxon>Bacillales</taxon>
        <taxon>Bacillaceae</taxon>
        <taxon>Bacillus</taxon>
        <taxon>Bacillus cereus group</taxon>
    </lineage>
</organism>
<dbReference type="Proteomes" id="UP000075591">
    <property type="component" value="Unassembled WGS sequence"/>
</dbReference>
<evidence type="ECO:0000313" key="2">
    <source>
        <dbReference type="EMBL" id="KXY04912.1"/>
    </source>
</evidence>
<name>A0A150B9X3_BACCE</name>
<dbReference type="AlphaFoldDB" id="A0A150B9X3"/>
<dbReference type="GO" id="GO:0008270">
    <property type="term" value="F:zinc ion binding"/>
    <property type="evidence" value="ECO:0007669"/>
    <property type="project" value="InterPro"/>
</dbReference>